<dbReference type="SMART" id="SM00364">
    <property type="entry name" value="LRR_BAC"/>
    <property type="match status" value="3"/>
</dbReference>
<dbReference type="SMART" id="SM00369">
    <property type="entry name" value="LRR_TYP"/>
    <property type="match status" value="11"/>
</dbReference>
<dbReference type="PANTHER" id="PTHR24373">
    <property type="entry name" value="SLIT RELATED LEUCINE-RICH REPEAT NEURONAL PROTEIN"/>
    <property type="match status" value="1"/>
</dbReference>
<feature type="signal peptide" evidence="6">
    <location>
        <begin position="1"/>
        <end position="19"/>
    </location>
</feature>
<dbReference type="KEGG" id="cvn:111136721"/>
<protein>
    <submittedName>
        <fullName evidence="8">Slit homolog 3 protein-like</fullName>
    </submittedName>
</protein>
<dbReference type="GO" id="GO:0005615">
    <property type="term" value="C:extracellular space"/>
    <property type="evidence" value="ECO:0007669"/>
    <property type="project" value="TreeGrafter"/>
</dbReference>
<feature type="chain" id="PRO_5034497248" evidence="6">
    <location>
        <begin position="20"/>
        <end position="514"/>
    </location>
</feature>
<evidence type="ECO:0000256" key="1">
    <source>
        <dbReference type="ARBA" id="ARBA00022614"/>
    </source>
</evidence>
<dbReference type="SUPFAM" id="SSF52058">
    <property type="entry name" value="L domain-like"/>
    <property type="match status" value="1"/>
</dbReference>
<dbReference type="Gene3D" id="3.80.10.10">
    <property type="entry name" value="Ribonuclease Inhibitor"/>
    <property type="match status" value="3"/>
</dbReference>
<dbReference type="InterPro" id="IPR001611">
    <property type="entry name" value="Leu-rich_rpt"/>
</dbReference>
<evidence type="ECO:0000256" key="4">
    <source>
        <dbReference type="ARBA" id="ARBA00023180"/>
    </source>
</evidence>
<keyword evidence="5" id="KW-0812">Transmembrane</keyword>
<evidence type="ECO:0000313" key="8">
    <source>
        <dbReference type="RefSeq" id="XP_022343506.1"/>
    </source>
</evidence>
<dbReference type="FunFam" id="3.80.10.10:FF:000770">
    <property type="entry name" value="Uncharacterized protein"/>
    <property type="match status" value="1"/>
</dbReference>
<dbReference type="InterPro" id="IPR003591">
    <property type="entry name" value="Leu-rich_rpt_typical-subtyp"/>
</dbReference>
<dbReference type="InterPro" id="IPR050328">
    <property type="entry name" value="Dev_Immune_Receptor"/>
</dbReference>
<dbReference type="SMART" id="SM00365">
    <property type="entry name" value="LRR_SD22"/>
    <property type="match status" value="4"/>
</dbReference>
<organism evidence="7 8">
    <name type="scientific">Crassostrea virginica</name>
    <name type="common">Eastern oyster</name>
    <dbReference type="NCBI Taxonomy" id="6565"/>
    <lineage>
        <taxon>Eukaryota</taxon>
        <taxon>Metazoa</taxon>
        <taxon>Spiralia</taxon>
        <taxon>Lophotrochozoa</taxon>
        <taxon>Mollusca</taxon>
        <taxon>Bivalvia</taxon>
        <taxon>Autobranchia</taxon>
        <taxon>Pteriomorphia</taxon>
        <taxon>Ostreida</taxon>
        <taxon>Ostreoidea</taxon>
        <taxon>Ostreidae</taxon>
        <taxon>Crassostrea</taxon>
    </lineage>
</organism>
<dbReference type="GeneID" id="111136721"/>
<dbReference type="PANTHER" id="PTHR24373:SF398">
    <property type="entry name" value="LEUCINE-RICH REPEAT-CONTAINING G-PROTEIN COUPLED RECEPTOR 6"/>
    <property type="match status" value="1"/>
</dbReference>
<keyword evidence="5" id="KW-0472">Membrane</keyword>
<keyword evidence="3" id="KW-0677">Repeat</keyword>
<dbReference type="Proteomes" id="UP000694844">
    <property type="component" value="Chromosome 5"/>
</dbReference>
<dbReference type="AlphaFoldDB" id="A0A8B8EU68"/>
<feature type="transmembrane region" description="Helical" evidence="5">
    <location>
        <begin position="440"/>
        <end position="463"/>
    </location>
</feature>
<gene>
    <name evidence="8" type="primary">LOC111136721</name>
</gene>
<evidence type="ECO:0000256" key="6">
    <source>
        <dbReference type="SAM" id="SignalP"/>
    </source>
</evidence>
<keyword evidence="4" id="KW-0325">Glycoprotein</keyword>
<keyword evidence="1" id="KW-0433">Leucine-rich repeat</keyword>
<evidence type="ECO:0000256" key="3">
    <source>
        <dbReference type="ARBA" id="ARBA00022737"/>
    </source>
</evidence>
<evidence type="ECO:0000256" key="2">
    <source>
        <dbReference type="ARBA" id="ARBA00022729"/>
    </source>
</evidence>
<dbReference type="PROSITE" id="PS51450">
    <property type="entry name" value="LRR"/>
    <property type="match status" value="3"/>
</dbReference>
<accession>A0A8B8EU68</accession>
<dbReference type="RefSeq" id="XP_022343506.1">
    <property type="nucleotide sequence ID" value="XM_022487798.1"/>
</dbReference>
<dbReference type="OrthoDB" id="6288481at2759"/>
<keyword evidence="7" id="KW-1185">Reference proteome</keyword>
<dbReference type="Pfam" id="PF13855">
    <property type="entry name" value="LRR_8"/>
    <property type="match status" value="4"/>
</dbReference>
<dbReference type="InterPro" id="IPR032675">
    <property type="entry name" value="LRR_dom_sf"/>
</dbReference>
<keyword evidence="5" id="KW-1133">Transmembrane helix</keyword>
<dbReference type="GO" id="GO:0031012">
    <property type="term" value="C:extracellular matrix"/>
    <property type="evidence" value="ECO:0007669"/>
    <property type="project" value="TreeGrafter"/>
</dbReference>
<keyword evidence="2 6" id="KW-0732">Signal</keyword>
<reference evidence="8" key="1">
    <citation type="submission" date="2025-08" db="UniProtKB">
        <authorList>
            <consortium name="RefSeq"/>
        </authorList>
    </citation>
    <scope>IDENTIFICATION</scope>
    <source>
        <tissue evidence="8">Whole sample</tissue>
    </source>
</reference>
<evidence type="ECO:0000313" key="7">
    <source>
        <dbReference type="Proteomes" id="UP000694844"/>
    </source>
</evidence>
<evidence type="ECO:0000256" key="5">
    <source>
        <dbReference type="SAM" id="Phobius"/>
    </source>
</evidence>
<proteinExistence type="predicted"/>
<sequence>MSSALFFVVGIITIALSSAVDCPKDCSCSINTVKCQGYSSVPQEFPDVSGIQIFDLSNNNLTALYRTDFVNFTNVQKLYLNGNSISTIENGTFSALSNLTFLNISSNKLEQIEDGVFCNLTELSVLSLRDNYLTHLSLDVFHNLPKLTYLYLGFNRLNSLHSSFNSLPALRELHLDNNSLTSVPSNIFNCTPGLTTLRLNLNRISNISDYSFSNLTNIKSINLDYNRIQLIELYAFEIRHDMNTLLECKIEYFSIIGNILSYVPTALNDLVYVAHLDISDNNIQTIKPGSFYRLKNLRYLRISEMPLLSRIDPEAFSGLNLRDLFMTRNPMLKELPANLLQNMGELRTVLLNNNGLLTLPQNLCNWQQLSNVMLDDNDFICSCGIQWLKTYGGWGTYQTIQHTKTLKCHNRGHVENYLIKNFDFHSLLCTKAQVATKSRVLAGLIAATFTLLTVCLIVFLVRYRKRLIFRYRQFKYRRHTDSAFTIEPKYSDLSTNGDLHADMPTTKDKTNLLT</sequence>
<name>A0A8B8EU68_CRAVI</name>